<dbReference type="PANTHER" id="PTHR12558">
    <property type="entry name" value="CELL DIVISION CYCLE 16,23,27"/>
    <property type="match status" value="1"/>
</dbReference>
<evidence type="ECO:0000313" key="7">
    <source>
        <dbReference type="Proteomes" id="UP000034883"/>
    </source>
</evidence>
<dbReference type="Gene3D" id="1.25.40.10">
    <property type="entry name" value="Tetratricopeptide repeat domain"/>
    <property type="match status" value="6"/>
</dbReference>
<feature type="compositionally biased region" description="Pro residues" evidence="3">
    <location>
        <begin position="546"/>
        <end position="556"/>
    </location>
</feature>
<dbReference type="KEGG" id="samy:DB32_006276"/>
<keyword evidence="7" id="KW-1185">Reference proteome</keyword>
<feature type="domain" description="Outer membrane lipoprotein BamD-like" evidence="5">
    <location>
        <begin position="762"/>
        <end position="869"/>
    </location>
</feature>
<dbReference type="SMART" id="SM00028">
    <property type="entry name" value="TPR"/>
    <property type="match status" value="8"/>
</dbReference>
<evidence type="ECO:0000313" key="6">
    <source>
        <dbReference type="EMBL" id="AKF09127.1"/>
    </source>
</evidence>
<dbReference type="AlphaFoldDB" id="A0A0F6W7A5"/>
<dbReference type="Pfam" id="PF13432">
    <property type="entry name" value="TPR_16"/>
    <property type="match status" value="2"/>
</dbReference>
<evidence type="ECO:0000259" key="5">
    <source>
        <dbReference type="Pfam" id="PF13525"/>
    </source>
</evidence>
<dbReference type="Proteomes" id="UP000034883">
    <property type="component" value="Chromosome"/>
</dbReference>
<dbReference type="PROSITE" id="PS50005">
    <property type="entry name" value="TPR"/>
    <property type="match status" value="2"/>
</dbReference>
<feature type="compositionally biased region" description="Low complexity" evidence="3">
    <location>
        <begin position="1079"/>
        <end position="1103"/>
    </location>
</feature>
<protein>
    <submittedName>
        <fullName evidence="6">TPR domain protein, putative component of TonB system</fullName>
    </submittedName>
</protein>
<dbReference type="InterPro" id="IPR011990">
    <property type="entry name" value="TPR-like_helical_dom_sf"/>
</dbReference>
<evidence type="ECO:0000256" key="2">
    <source>
        <dbReference type="PROSITE-ProRule" id="PRU00339"/>
    </source>
</evidence>
<feature type="region of interest" description="Disordered" evidence="3">
    <location>
        <begin position="539"/>
        <end position="569"/>
    </location>
</feature>
<dbReference type="STRING" id="927083.DB32_006276"/>
<feature type="region of interest" description="Disordered" evidence="3">
    <location>
        <begin position="20"/>
        <end position="60"/>
    </location>
</feature>
<dbReference type="PANTHER" id="PTHR12558:SF13">
    <property type="entry name" value="CELL DIVISION CYCLE PROTEIN 27 HOMOLOG"/>
    <property type="match status" value="1"/>
</dbReference>
<proteinExistence type="predicted"/>
<evidence type="ECO:0000256" key="3">
    <source>
        <dbReference type="SAM" id="MobiDB-lite"/>
    </source>
</evidence>
<accession>A0A0F6W7A5</accession>
<feature type="compositionally biased region" description="Basic and acidic residues" evidence="3">
    <location>
        <begin position="35"/>
        <end position="54"/>
    </location>
</feature>
<keyword evidence="1 4" id="KW-0732">Signal</keyword>
<feature type="repeat" description="TPR" evidence="2">
    <location>
        <begin position="593"/>
        <end position="626"/>
    </location>
</feature>
<reference evidence="6 7" key="1">
    <citation type="submission" date="2015-03" db="EMBL/GenBank/DDBJ databases">
        <title>Genome assembly of Sandaracinus amylolyticus DSM 53668.</title>
        <authorList>
            <person name="Sharma G."/>
            <person name="Subramanian S."/>
        </authorList>
    </citation>
    <scope>NUCLEOTIDE SEQUENCE [LARGE SCALE GENOMIC DNA]</scope>
    <source>
        <strain evidence="6 7">DSM 53668</strain>
    </source>
</reference>
<dbReference type="RefSeq" id="WP_053236209.1">
    <property type="nucleotide sequence ID" value="NZ_CP011125.1"/>
</dbReference>
<evidence type="ECO:0000256" key="1">
    <source>
        <dbReference type="ARBA" id="ARBA00022729"/>
    </source>
</evidence>
<dbReference type="EMBL" id="CP011125">
    <property type="protein sequence ID" value="AKF09127.1"/>
    <property type="molecule type" value="Genomic_DNA"/>
</dbReference>
<gene>
    <name evidence="6" type="ORF">DB32_006276</name>
</gene>
<sequence>MKRVVVLTLLLALASPASAQRGQAGARFQTPAAESRIETEGPTEDERAQLRGDDEGGAPEDLEERLYLRERPDALGAAAREWHDAQLETLLRDRERLAGERRDQAIALLEEFVREEPETAAEMPDALLRLAELRWELARSQYLERFAAWQQVPEENRGAEPAPDYRPAITLYDRILEQHRGYDRYDFVLYMKAYALTELQDLEGALALYRRILRDFPQSRFVPDAHMALAEAAFANLEFEAALPEFEQVLRYRDSELYDMALFKSAWCLWRMNRTTEAATRFRQVLDLGRDRGQLTSAQRRRLRDLQSEALDYLIQVFTEDERNTAQDVFRFLEEIGGERYAGRVLSRLSLRYMDDARYDQGIAAYRLLLEMEPASEDAPLWAQQIAAGYAALDDSQHTLEALTALADGYLPGGSWAQQQSDPEVVEAARTRIERAIRVRAMRWHELGQRDDQRTRFEWAERGYDLYLEHFPESESAYDLHFYRAEILFHRLERYPEAGDEYLAAARRNPQGEHTRDALYNAIGAFERVREGQLETCTRTRGTTPARPPVQPPAQPPAEGAAEDPCGETENDVKFSEAIELYVELFPNDPDLPEILFRQGRLYYDRGIYDPAVRLFGQLLERFPQSEYAATAGELILDSFNRAQDYANIETWARRLKTAPSFQNAQAQQRLDTLILQAVFALGEQLAGRGEHGEAAAAYQRAAEEFPRDPRARQAWYNAGLERQRAGDLAGASSAYDRLIELHPGSSEGALAAWSGAQMMESIAQFSDAARFYEAYGTRFPQGEHAADSLYNAVLLRLAAEDWDDAVRAANAFLERHARDAQGDEVSFMLARAHEGAERWAEAARVYTEYARRSRNPDRDVEAQTRLAQVLLRAEDRAGADRALQQAVRTGRGALRRLGERGRYWLAQARYLQGELVLREFETVQIAGPVDGLRQRLERKSQLLRDASTAFAEVVELRVAELVTAALFQIGRSYELFAQSLREFEVPPNLTEEEDQAYRDQLAMFIIPIEEQALQAYEGGYQQAIELRIFNSWTAQLREGLTRLNDVQYPPFREMGADIVEGVPLPPPQPLDGLRRGEPAAPENAPAATTTPTPSTPTSGEATQGERPREERGSRRRRRSR</sequence>
<feature type="signal peptide" evidence="4">
    <location>
        <begin position="1"/>
        <end position="19"/>
    </location>
</feature>
<feature type="repeat" description="TPR" evidence="2">
    <location>
        <begin position="713"/>
        <end position="746"/>
    </location>
</feature>
<feature type="compositionally biased region" description="Basic and acidic residues" evidence="3">
    <location>
        <begin position="1104"/>
        <end position="1113"/>
    </location>
</feature>
<feature type="region of interest" description="Disordered" evidence="3">
    <location>
        <begin position="1059"/>
        <end position="1121"/>
    </location>
</feature>
<feature type="chain" id="PRO_5002511639" evidence="4">
    <location>
        <begin position="20"/>
        <end position="1121"/>
    </location>
</feature>
<dbReference type="OrthoDB" id="5476253at2"/>
<dbReference type="SUPFAM" id="SSF48452">
    <property type="entry name" value="TPR-like"/>
    <property type="match status" value="4"/>
</dbReference>
<dbReference type="Pfam" id="PF13525">
    <property type="entry name" value="YfiO"/>
    <property type="match status" value="1"/>
</dbReference>
<organism evidence="6 7">
    <name type="scientific">Sandaracinus amylolyticus</name>
    <dbReference type="NCBI Taxonomy" id="927083"/>
    <lineage>
        <taxon>Bacteria</taxon>
        <taxon>Pseudomonadati</taxon>
        <taxon>Myxococcota</taxon>
        <taxon>Polyangia</taxon>
        <taxon>Polyangiales</taxon>
        <taxon>Sandaracinaceae</taxon>
        <taxon>Sandaracinus</taxon>
    </lineage>
</organism>
<dbReference type="InterPro" id="IPR019734">
    <property type="entry name" value="TPR_rpt"/>
</dbReference>
<keyword evidence="2" id="KW-0802">TPR repeat</keyword>
<evidence type="ECO:0000256" key="4">
    <source>
        <dbReference type="SAM" id="SignalP"/>
    </source>
</evidence>
<dbReference type="Pfam" id="PF13174">
    <property type="entry name" value="TPR_6"/>
    <property type="match status" value="2"/>
</dbReference>
<name>A0A0F6W7A5_9BACT</name>
<dbReference type="InterPro" id="IPR039565">
    <property type="entry name" value="BamD-like"/>
</dbReference>